<dbReference type="Gene3D" id="1.10.1410.10">
    <property type="match status" value="1"/>
</dbReference>
<sequence>MEGQSPAGNSRYQYQSAQWSRLVRRNTLADTSPPNLPPSLAPTSQLSPHLDLLPILLPQQSSYHKLQLAQYNRLVTSGRATPLPPLLSAQHIQAVPGSRPGSRPSSRPPSRPSSSSGNTAKSTKFPARGGHGNKESRKPSKGEPTLVTQKESSAIMPGKMLDLSNQLPTRPLIQHQTTNFSQQSNSVPSTPHQHARQFSFESREPSPNATNSHSPRSAYSESNITLPSRAISGGGPRGGCRYETAMAHTKRRIPYSIGSERLEKLSTSSIKSKLSQDEERTLSTDMRELYDRLLPTTDSEDRRKKLVQKLEKLFNEEWPGHDIQVHVFGSSGNLLCTDESDVDVCITTNWKELEGVCIIAELLAKNGMEKVICVSTAKVPIVKIWDPETRLACDMNVNNVEALENTRMIKTYVQIDPRVRQLAMIIKHWTKRRIVNDAGFGLTISSYTWICMIINFLQSRSPPILPALHQRPHQKLPVKDGQGSEFADDLNALQGFGQKNKETVGELLFQFFRFYGHEFDYDKHVVSVRNGRQISKFEKKWHLGNNNMLCVEEPFKVVRNLGNTADDTSFRGLHLEIRRAFDLISQAKLEECCEQYQYPKEEERIWEKPAPKPKPILRSTSQSNRGGRGAHRGNRHTNRNGNNNRRSSSSTFDSSSSYNGGLPPNMTAQDVWLQRQAQAQLHNDLYTTYSVLQAQENSLRMQLYNQSQGYMQVQQSPGYSQSQPGQSSTGGIKYQTADRNRTSSFDQAPQSAPMRNEMYFYPVPYPGSPMYGYQSPNTNPSSPSLSAAVPELRRSMHRSSITNGSGVAGQSSSSMRSHSQPAARSTPTQLSVPGLPSSGLGIYQTLRQANGAPIPSFIADENSEVGFESTTASTSTSPPEDNTPKQYVGYYVNESAPSSRRREPNIMAIPSFGDLYQSRRRLSTDRLPQSILDRMKRPSRSPSPLGHDRSFSTGAHSAPLSAVPSQQSVSSSNLRALNQAPLVVNGTNVPAPVSIPNWQASVSVSSRVVEGSDTPIGSMDSMSQASVSDISGDQDHSGQVTPKEYRSEGRVEPPMVVNGSNPQTYDVSSTNSGPVPPAINIPSGLIAADLFNHSRLSPNSRNRLARQNGGMSPLDIGASQSELPRDDSSHLSPVFETRTPSPTTSRKFEPLTGLRANGHSARASADKNDLLKSAQNLSIAHVSQSKTLTAAQNGHIRGAKSEGSGPGTWQKAPNSKGKKKGSSADTRGIMNGQAQVERFPKNDSERKGG</sequence>
<evidence type="ECO:0000256" key="4">
    <source>
        <dbReference type="ARBA" id="ARBA00012388"/>
    </source>
</evidence>
<proteinExistence type="inferred from homology"/>
<feature type="compositionally biased region" description="Polar residues" evidence="8">
    <location>
        <begin position="178"/>
        <end position="192"/>
    </location>
</feature>
<evidence type="ECO:0000256" key="5">
    <source>
        <dbReference type="ARBA" id="ARBA00022679"/>
    </source>
</evidence>
<feature type="compositionally biased region" description="Polar residues" evidence="8">
    <location>
        <begin position="820"/>
        <end position="831"/>
    </location>
</feature>
<dbReference type="OrthoDB" id="2274644at2759"/>
<evidence type="ECO:0000259" key="9">
    <source>
        <dbReference type="Pfam" id="PF03828"/>
    </source>
</evidence>
<dbReference type="EMBL" id="QGMH01000087">
    <property type="protein sequence ID" value="TVY25712.1"/>
    <property type="molecule type" value="Genomic_DNA"/>
</dbReference>
<feature type="compositionally biased region" description="Basic residues" evidence="8">
    <location>
        <begin position="628"/>
        <end position="638"/>
    </location>
</feature>
<dbReference type="AlphaFoldDB" id="A0A8H8QZF0"/>
<feature type="region of interest" description="Disordered" evidence="8">
    <location>
        <begin position="1187"/>
        <end position="1249"/>
    </location>
</feature>
<evidence type="ECO:0000256" key="1">
    <source>
        <dbReference type="ARBA" id="ARBA00001936"/>
    </source>
</evidence>
<feature type="region of interest" description="Disordered" evidence="8">
    <location>
        <begin position="797"/>
        <end position="836"/>
    </location>
</feature>
<dbReference type="Pfam" id="PF03828">
    <property type="entry name" value="PAP_assoc"/>
    <property type="match status" value="1"/>
</dbReference>
<dbReference type="PROSITE" id="PS00018">
    <property type="entry name" value="EF_HAND_1"/>
    <property type="match status" value="1"/>
</dbReference>
<dbReference type="InterPro" id="IPR054708">
    <property type="entry name" value="MTPAP-like_central"/>
</dbReference>
<feature type="region of interest" description="Disordered" evidence="8">
    <location>
        <begin position="178"/>
        <end position="239"/>
    </location>
</feature>
<evidence type="ECO:0000256" key="6">
    <source>
        <dbReference type="ARBA" id="ARBA00022723"/>
    </source>
</evidence>
<reference evidence="11 12" key="1">
    <citation type="submission" date="2018-05" db="EMBL/GenBank/DDBJ databases">
        <title>Genome sequencing and assembly of the regulated plant pathogen Lachnellula willkommii and related sister species for the development of diagnostic species identification markers.</title>
        <authorList>
            <person name="Giroux E."/>
            <person name="Bilodeau G."/>
        </authorList>
    </citation>
    <scope>NUCLEOTIDE SEQUENCE [LARGE SCALE GENOMIC DNA]</scope>
    <source>
        <strain evidence="11 12">CBS 185.66</strain>
    </source>
</reference>
<feature type="region of interest" description="Disordered" evidence="8">
    <location>
        <begin position="920"/>
        <end position="967"/>
    </location>
</feature>
<dbReference type="Gene3D" id="3.30.460.10">
    <property type="entry name" value="Beta Polymerase, domain 2"/>
    <property type="match status" value="1"/>
</dbReference>
<comment type="caution">
    <text evidence="11">The sequence shown here is derived from an EMBL/GenBank/DDBJ whole genome shotgun (WGS) entry which is preliminary data.</text>
</comment>
<dbReference type="GO" id="GO:0031123">
    <property type="term" value="P:RNA 3'-end processing"/>
    <property type="evidence" value="ECO:0007669"/>
    <property type="project" value="TreeGrafter"/>
</dbReference>
<evidence type="ECO:0000259" key="10">
    <source>
        <dbReference type="Pfam" id="PF22600"/>
    </source>
</evidence>
<feature type="region of interest" description="Disordered" evidence="8">
    <location>
        <begin position="865"/>
        <end position="886"/>
    </location>
</feature>
<dbReference type="PANTHER" id="PTHR12271">
    <property type="entry name" value="POLY A POLYMERASE CID PAP -RELATED"/>
    <property type="match status" value="1"/>
</dbReference>
<feature type="compositionally biased region" description="Polar residues" evidence="8">
    <location>
        <begin position="205"/>
        <end position="226"/>
    </location>
</feature>
<feature type="region of interest" description="Disordered" evidence="8">
    <location>
        <begin position="24"/>
        <end position="43"/>
    </location>
</feature>
<evidence type="ECO:0000256" key="8">
    <source>
        <dbReference type="SAM" id="MobiDB-lite"/>
    </source>
</evidence>
<organism evidence="11 12">
    <name type="scientific">Lachnellula hyalina</name>
    <dbReference type="NCBI Taxonomy" id="1316788"/>
    <lineage>
        <taxon>Eukaryota</taxon>
        <taxon>Fungi</taxon>
        <taxon>Dikarya</taxon>
        <taxon>Ascomycota</taxon>
        <taxon>Pezizomycotina</taxon>
        <taxon>Leotiomycetes</taxon>
        <taxon>Helotiales</taxon>
        <taxon>Lachnaceae</taxon>
        <taxon>Lachnellula</taxon>
    </lineage>
</organism>
<keyword evidence="6" id="KW-0479">Metal-binding</keyword>
<feature type="domain" description="Poly(A) RNA polymerase mitochondrial-like central palm" evidence="10">
    <location>
        <begin position="282"/>
        <end position="414"/>
    </location>
</feature>
<evidence type="ECO:0000256" key="2">
    <source>
        <dbReference type="ARBA" id="ARBA00001946"/>
    </source>
</evidence>
<dbReference type="InterPro" id="IPR018247">
    <property type="entry name" value="EF_Hand_1_Ca_BS"/>
</dbReference>
<feature type="region of interest" description="Disordered" evidence="8">
    <location>
        <begin position="604"/>
        <end position="663"/>
    </location>
</feature>
<comment type="cofactor">
    <cofactor evidence="2">
        <name>Mg(2+)</name>
        <dbReference type="ChEBI" id="CHEBI:18420"/>
    </cofactor>
</comment>
<evidence type="ECO:0000313" key="12">
    <source>
        <dbReference type="Proteomes" id="UP000431533"/>
    </source>
</evidence>
<dbReference type="GO" id="GO:0010605">
    <property type="term" value="P:negative regulation of macromolecule metabolic process"/>
    <property type="evidence" value="ECO:0007669"/>
    <property type="project" value="UniProtKB-ARBA"/>
</dbReference>
<evidence type="ECO:0000256" key="7">
    <source>
        <dbReference type="ARBA" id="ARBA00022842"/>
    </source>
</evidence>
<evidence type="ECO:0000256" key="3">
    <source>
        <dbReference type="ARBA" id="ARBA00008593"/>
    </source>
</evidence>
<dbReference type="RefSeq" id="XP_031004500.1">
    <property type="nucleotide sequence ID" value="XM_031151486.1"/>
</dbReference>
<feature type="compositionally biased region" description="Low complexity" evidence="8">
    <location>
        <begin position="96"/>
        <end position="105"/>
    </location>
</feature>
<dbReference type="CDD" id="cd05402">
    <property type="entry name" value="NT_PAP_TUTase"/>
    <property type="match status" value="1"/>
</dbReference>
<feature type="compositionally biased region" description="Basic and acidic residues" evidence="8">
    <location>
        <begin position="1238"/>
        <end position="1249"/>
    </location>
</feature>
<protein>
    <recommendedName>
        <fullName evidence="4">polynucleotide adenylyltransferase</fullName>
        <ecNumber evidence="4">2.7.7.19</ecNumber>
    </recommendedName>
</protein>
<dbReference type="EC" id="2.7.7.19" evidence="4"/>
<name>A0A8H8QZF0_9HELO</name>
<feature type="compositionally biased region" description="Basic and acidic residues" evidence="8">
    <location>
        <begin position="132"/>
        <end position="141"/>
    </location>
</feature>
<comment type="cofactor">
    <cofactor evidence="1">
        <name>Mn(2+)</name>
        <dbReference type="ChEBI" id="CHEBI:29035"/>
    </cofactor>
</comment>
<keyword evidence="7" id="KW-0460">Magnesium</keyword>
<comment type="similarity">
    <text evidence="3">Belongs to the DNA polymerase type-B-like family.</text>
</comment>
<accession>A0A8H8QZF0</accession>
<keyword evidence="5" id="KW-0808">Transferase</keyword>
<feature type="compositionally biased region" description="Polar residues" evidence="8">
    <location>
        <begin position="1058"/>
        <end position="1071"/>
    </location>
</feature>
<dbReference type="Pfam" id="PF22600">
    <property type="entry name" value="MTPAP-like_central"/>
    <property type="match status" value="1"/>
</dbReference>
<feature type="domain" description="PAP-associated" evidence="9">
    <location>
        <begin position="504"/>
        <end position="556"/>
    </location>
</feature>
<gene>
    <name evidence="11" type="primary">cid13</name>
    <name evidence="11" type="ORF">LHYA1_G006549</name>
</gene>
<dbReference type="InterPro" id="IPR002058">
    <property type="entry name" value="PAP_assoc"/>
</dbReference>
<feature type="region of interest" description="Disordered" evidence="8">
    <location>
        <begin position="93"/>
        <end position="158"/>
    </location>
</feature>
<feature type="region of interest" description="Disordered" evidence="8">
    <location>
        <begin position="714"/>
        <end position="733"/>
    </location>
</feature>
<evidence type="ECO:0000313" key="11">
    <source>
        <dbReference type="EMBL" id="TVY25712.1"/>
    </source>
</evidence>
<dbReference type="GO" id="GO:0046872">
    <property type="term" value="F:metal ion binding"/>
    <property type="evidence" value="ECO:0007669"/>
    <property type="project" value="UniProtKB-KW"/>
</dbReference>
<feature type="compositionally biased region" description="Low complexity" evidence="8">
    <location>
        <begin position="639"/>
        <end position="661"/>
    </location>
</feature>
<feature type="region of interest" description="Disordered" evidence="8">
    <location>
        <begin position="1098"/>
        <end position="1164"/>
    </location>
</feature>
<dbReference type="GO" id="GO:1990817">
    <property type="term" value="F:poly(A) RNA polymerase activity"/>
    <property type="evidence" value="ECO:0007669"/>
    <property type="project" value="UniProtKB-EC"/>
</dbReference>
<dbReference type="PANTHER" id="PTHR12271:SF113">
    <property type="entry name" value="POLY(A) RNA POLYMERASE CID11"/>
    <property type="match status" value="1"/>
</dbReference>
<dbReference type="SUPFAM" id="SSF81631">
    <property type="entry name" value="PAP/OAS1 substrate-binding domain"/>
    <property type="match status" value="1"/>
</dbReference>
<keyword evidence="12" id="KW-1185">Reference proteome</keyword>
<feature type="compositionally biased region" description="Low complexity" evidence="8">
    <location>
        <begin position="714"/>
        <end position="731"/>
    </location>
</feature>
<feature type="compositionally biased region" description="Polar residues" evidence="8">
    <location>
        <begin position="1020"/>
        <end position="1031"/>
    </location>
</feature>
<dbReference type="InterPro" id="IPR043519">
    <property type="entry name" value="NT_sf"/>
</dbReference>
<feature type="compositionally biased region" description="Polar residues" evidence="8">
    <location>
        <begin position="798"/>
        <end position="810"/>
    </location>
</feature>
<feature type="region of interest" description="Disordered" evidence="8">
    <location>
        <begin position="1009"/>
        <end position="1071"/>
    </location>
</feature>
<dbReference type="GeneID" id="41986747"/>
<dbReference type="Proteomes" id="UP000431533">
    <property type="component" value="Unassembled WGS sequence"/>
</dbReference>
<dbReference type="SUPFAM" id="SSF81301">
    <property type="entry name" value="Nucleotidyltransferase"/>
    <property type="match status" value="1"/>
</dbReference>